<dbReference type="Proteomes" id="UP001201812">
    <property type="component" value="Unassembled WGS sequence"/>
</dbReference>
<evidence type="ECO:0000313" key="1">
    <source>
        <dbReference type="EMBL" id="KAI1699611.1"/>
    </source>
</evidence>
<gene>
    <name evidence="1" type="ORF">DdX_17210</name>
</gene>
<organism evidence="1 2">
    <name type="scientific">Ditylenchus destructor</name>
    <dbReference type="NCBI Taxonomy" id="166010"/>
    <lineage>
        <taxon>Eukaryota</taxon>
        <taxon>Metazoa</taxon>
        <taxon>Ecdysozoa</taxon>
        <taxon>Nematoda</taxon>
        <taxon>Chromadorea</taxon>
        <taxon>Rhabditida</taxon>
        <taxon>Tylenchina</taxon>
        <taxon>Tylenchomorpha</taxon>
        <taxon>Sphaerularioidea</taxon>
        <taxon>Anguinidae</taxon>
        <taxon>Anguininae</taxon>
        <taxon>Ditylenchus</taxon>
    </lineage>
</organism>
<protein>
    <submittedName>
        <fullName evidence="1">Uncharacterized protein</fullName>
    </submittedName>
</protein>
<accession>A0AAD4MMR1</accession>
<keyword evidence="2" id="KW-1185">Reference proteome</keyword>
<proteinExistence type="predicted"/>
<evidence type="ECO:0000313" key="2">
    <source>
        <dbReference type="Proteomes" id="UP001201812"/>
    </source>
</evidence>
<dbReference type="AlphaFoldDB" id="A0AAD4MMR1"/>
<name>A0AAD4MMR1_9BILA</name>
<sequence>MEGCEDTLDTSSTNKRCRLILIYYSHLFRMIHIPMSEFNGFALGGYPYNNEPKKIDYEELEWSMRMKEISMFPL</sequence>
<dbReference type="EMBL" id="JAKKPZ010000173">
    <property type="protein sequence ID" value="KAI1699611.1"/>
    <property type="molecule type" value="Genomic_DNA"/>
</dbReference>
<reference evidence="1" key="1">
    <citation type="submission" date="2022-01" db="EMBL/GenBank/DDBJ databases">
        <title>Genome Sequence Resource for Two Populations of Ditylenchus destructor, the Migratory Endoparasitic Phytonematode.</title>
        <authorList>
            <person name="Zhang H."/>
            <person name="Lin R."/>
            <person name="Xie B."/>
        </authorList>
    </citation>
    <scope>NUCLEOTIDE SEQUENCE</scope>
    <source>
        <strain evidence="1">BazhouSP</strain>
    </source>
</reference>
<comment type="caution">
    <text evidence="1">The sequence shown here is derived from an EMBL/GenBank/DDBJ whole genome shotgun (WGS) entry which is preliminary data.</text>
</comment>